<dbReference type="PROSITE" id="PS00715">
    <property type="entry name" value="SIGMA70_1"/>
    <property type="match status" value="1"/>
</dbReference>
<feature type="non-terminal residue" evidence="7">
    <location>
        <position position="1"/>
    </location>
</feature>
<comment type="similarity">
    <text evidence="1">Belongs to the sigma-70 factor family.</text>
</comment>
<dbReference type="GO" id="GO:0003677">
    <property type="term" value="F:DNA binding"/>
    <property type="evidence" value="ECO:0007669"/>
    <property type="project" value="UniProtKB-KW"/>
</dbReference>
<evidence type="ECO:0000256" key="1">
    <source>
        <dbReference type="ARBA" id="ARBA00007788"/>
    </source>
</evidence>
<dbReference type="GeneID" id="7203053"/>
<name>B7G4Z9_PHATC</name>
<dbReference type="InterPro" id="IPR036388">
    <property type="entry name" value="WH-like_DNA-bd_sf"/>
</dbReference>
<evidence type="ECO:0000256" key="3">
    <source>
        <dbReference type="ARBA" id="ARBA00023082"/>
    </source>
</evidence>
<evidence type="ECO:0000313" key="8">
    <source>
        <dbReference type="Proteomes" id="UP000000759"/>
    </source>
</evidence>
<dbReference type="InterPro" id="IPR013325">
    <property type="entry name" value="RNA_pol_sigma_r2"/>
</dbReference>
<keyword evidence="3" id="KW-0731">Sigma factor</keyword>
<dbReference type="eggNOG" id="ENOG502SMZ5">
    <property type="taxonomic scope" value="Eukaryota"/>
</dbReference>
<dbReference type="SUPFAM" id="SSF88946">
    <property type="entry name" value="Sigma2 domain of RNA polymerase sigma factors"/>
    <property type="match status" value="1"/>
</dbReference>
<dbReference type="InterPro" id="IPR050239">
    <property type="entry name" value="Sigma-70_RNA_pol_init_factors"/>
</dbReference>
<dbReference type="PaxDb" id="2850-Phatr3388"/>
<dbReference type="Pfam" id="PF04542">
    <property type="entry name" value="Sigma70_r2"/>
    <property type="match status" value="1"/>
</dbReference>
<accession>B7G4Z9</accession>
<protein>
    <recommendedName>
        <fullName evidence="6">RNA polymerase sigma-70 domain-containing protein</fullName>
    </recommendedName>
</protein>
<dbReference type="OrthoDB" id="201574at2759"/>
<dbReference type="InterPro" id="IPR007630">
    <property type="entry name" value="RNA_pol_sigma70_r4"/>
</dbReference>
<dbReference type="STRING" id="556484.B7G4Z9"/>
<dbReference type="EMBL" id="CM000617">
    <property type="protein sequence ID" value="EEC46061.1"/>
    <property type="molecule type" value="Genomic_DNA"/>
</dbReference>
<dbReference type="RefSeq" id="XP_002182160.1">
    <property type="nucleotide sequence ID" value="XM_002182124.1"/>
</dbReference>
<keyword evidence="2" id="KW-0805">Transcription regulation</keyword>
<reference evidence="7 8" key="1">
    <citation type="journal article" date="2008" name="Nature">
        <title>The Phaeodactylum genome reveals the evolutionary history of diatom genomes.</title>
        <authorList>
            <person name="Bowler C."/>
            <person name="Allen A.E."/>
            <person name="Badger J.H."/>
            <person name="Grimwood J."/>
            <person name="Jabbari K."/>
            <person name="Kuo A."/>
            <person name="Maheswari U."/>
            <person name="Martens C."/>
            <person name="Maumus F."/>
            <person name="Otillar R.P."/>
            <person name="Rayko E."/>
            <person name="Salamov A."/>
            <person name="Vandepoele K."/>
            <person name="Beszteri B."/>
            <person name="Gruber A."/>
            <person name="Heijde M."/>
            <person name="Katinka M."/>
            <person name="Mock T."/>
            <person name="Valentin K."/>
            <person name="Verret F."/>
            <person name="Berges J.A."/>
            <person name="Brownlee C."/>
            <person name="Cadoret J.P."/>
            <person name="Chiovitti A."/>
            <person name="Choi C.J."/>
            <person name="Coesel S."/>
            <person name="De Martino A."/>
            <person name="Detter J.C."/>
            <person name="Durkin C."/>
            <person name="Falciatore A."/>
            <person name="Fournet J."/>
            <person name="Haruta M."/>
            <person name="Huysman M.J."/>
            <person name="Jenkins B.D."/>
            <person name="Jiroutova K."/>
            <person name="Jorgensen R.E."/>
            <person name="Joubert Y."/>
            <person name="Kaplan A."/>
            <person name="Kroger N."/>
            <person name="Kroth P.G."/>
            <person name="La Roche J."/>
            <person name="Lindquist E."/>
            <person name="Lommer M."/>
            <person name="Martin-Jezequel V."/>
            <person name="Lopez P.J."/>
            <person name="Lucas S."/>
            <person name="Mangogna M."/>
            <person name="McGinnis K."/>
            <person name="Medlin L.K."/>
            <person name="Montsant A."/>
            <person name="Oudot-Le Secq M.P."/>
            <person name="Napoli C."/>
            <person name="Obornik M."/>
            <person name="Parker M.S."/>
            <person name="Petit J.L."/>
            <person name="Porcel B.M."/>
            <person name="Poulsen N."/>
            <person name="Robison M."/>
            <person name="Rychlewski L."/>
            <person name="Rynearson T.A."/>
            <person name="Schmutz J."/>
            <person name="Shapiro H."/>
            <person name="Siaut M."/>
            <person name="Stanley M."/>
            <person name="Sussman M.R."/>
            <person name="Taylor A.R."/>
            <person name="Vardi A."/>
            <person name="von Dassow P."/>
            <person name="Vyverman W."/>
            <person name="Willis A."/>
            <person name="Wyrwicz L.S."/>
            <person name="Rokhsar D.S."/>
            <person name="Weissenbach J."/>
            <person name="Armbrust E.V."/>
            <person name="Green B.R."/>
            <person name="Van de Peer Y."/>
            <person name="Grigoriev I.V."/>
        </authorList>
    </citation>
    <scope>NUCLEOTIDE SEQUENCE [LARGE SCALE GENOMIC DNA]</scope>
    <source>
        <strain evidence="7 8">CCAP 1055/1</strain>
    </source>
</reference>
<evidence type="ECO:0000313" key="7">
    <source>
        <dbReference type="EMBL" id="EEC46061.1"/>
    </source>
</evidence>
<dbReference type="GO" id="GO:0016987">
    <property type="term" value="F:sigma factor activity"/>
    <property type="evidence" value="ECO:0007669"/>
    <property type="project" value="UniProtKB-KW"/>
</dbReference>
<evidence type="ECO:0000259" key="6">
    <source>
        <dbReference type="PROSITE" id="PS00715"/>
    </source>
</evidence>
<dbReference type="PANTHER" id="PTHR30603:SF47">
    <property type="entry name" value="RNA POLYMERASE SIGMA FACTOR SIGD, CHLOROPLASTIC"/>
    <property type="match status" value="1"/>
</dbReference>
<sequence length="319" mass="36208">RGLTKEQEARYSFQIRTLRAALALREQLVTLRDGMHVHPKHQEWAAACGVSVIVLRQVLDEGQQARAALVAANLGLVTALAKRQLSTLQTATEAGRGVGTILTLQDLIQEGTLGLMKAAERFEPERGWRFSTYATWWVRQRILKSVSDSSRTIRLPAHVHGTLQRIQKAKAWFRAHGEEATLSSLAQYLELPVEKVRLYTDSSRNVMSLETPLKGRSAFKDENTRTLGDTLASDEKTPEENVEAQALRLDLEHVMIKVLTDVEQNVLRRRFGLEDGTSWSLEETAKQLGMSRDRIRLVEARALNKLRRPQQNYKLRSYM</sequence>
<dbReference type="Gene3D" id="1.10.601.10">
    <property type="entry name" value="RNA Polymerase Primary Sigma Factor"/>
    <property type="match status" value="1"/>
</dbReference>
<dbReference type="Pfam" id="PF04545">
    <property type="entry name" value="Sigma70_r4"/>
    <property type="match status" value="1"/>
</dbReference>
<feature type="non-terminal residue" evidence="7">
    <location>
        <position position="319"/>
    </location>
</feature>
<dbReference type="InterPro" id="IPR000943">
    <property type="entry name" value="RNA_pol_sigma70"/>
</dbReference>
<dbReference type="AlphaFoldDB" id="B7G4Z9"/>
<dbReference type="InterPro" id="IPR007624">
    <property type="entry name" value="RNA_pol_sigma70_r3"/>
</dbReference>
<gene>
    <name evidence="7" type="ORF">PHATRDRAFT_3388</name>
</gene>
<keyword evidence="5" id="KW-0804">Transcription</keyword>
<dbReference type="InterPro" id="IPR014284">
    <property type="entry name" value="RNA_pol_sigma-70_dom"/>
</dbReference>
<dbReference type="HOGENOM" id="CLU_563203_0_0_1"/>
<dbReference type="InterPro" id="IPR007627">
    <property type="entry name" value="RNA_pol_sigma70_r2"/>
</dbReference>
<keyword evidence="8" id="KW-1185">Reference proteome</keyword>
<proteinExistence type="inferred from homology"/>
<evidence type="ECO:0000256" key="5">
    <source>
        <dbReference type="ARBA" id="ARBA00023163"/>
    </source>
</evidence>
<dbReference type="SUPFAM" id="SSF88659">
    <property type="entry name" value="Sigma3 and sigma4 domains of RNA polymerase sigma factors"/>
    <property type="match status" value="2"/>
</dbReference>
<keyword evidence="4" id="KW-0238">DNA-binding</keyword>
<organism evidence="7 8">
    <name type="scientific">Phaeodactylum tricornutum (strain CCAP 1055/1)</name>
    <dbReference type="NCBI Taxonomy" id="556484"/>
    <lineage>
        <taxon>Eukaryota</taxon>
        <taxon>Sar</taxon>
        <taxon>Stramenopiles</taxon>
        <taxon>Ochrophyta</taxon>
        <taxon>Bacillariophyta</taxon>
        <taxon>Bacillariophyceae</taxon>
        <taxon>Bacillariophycidae</taxon>
        <taxon>Naviculales</taxon>
        <taxon>Phaeodactylaceae</taxon>
        <taxon>Phaeodactylum</taxon>
    </lineage>
</organism>
<dbReference type="GO" id="GO:0006352">
    <property type="term" value="P:DNA-templated transcription initiation"/>
    <property type="evidence" value="ECO:0007669"/>
    <property type="project" value="InterPro"/>
</dbReference>
<evidence type="ECO:0000256" key="2">
    <source>
        <dbReference type="ARBA" id="ARBA00023015"/>
    </source>
</evidence>
<dbReference type="InParanoid" id="B7G4Z9"/>
<dbReference type="Proteomes" id="UP000000759">
    <property type="component" value="Chromosome 15"/>
</dbReference>
<dbReference type="KEGG" id="pti:PHATRDRAFT_3388"/>
<feature type="domain" description="RNA polymerase sigma-70" evidence="6">
    <location>
        <begin position="106"/>
        <end position="119"/>
    </location>
</feature>
<dbReference type="InterPro" id="IPR013324">
    <property type="entry name" value="RNA_pol_sigma_r3/r4-like"/>
</dbReference>
<dbReference type="NCBIfam" id="TIGR02937">
    <property type="entry name" value="sigma70-ECF"/>
    <property type="match status" value="1"/>
</dbReference>
<dbReference type="Pfam" id="PF04539">
    <property type="entry name" value="Sigma70_r3"/>
    <property type="match status" value="1"/>
</dbReference>
<dbReference type="CDD" id="cd06171">
    <property type="entry name" value="Sigma70_r4"/>
    <property type="match status" value="1"/>
</dbReference>
<dbReference type="PRINTS" id="PR00046">
    <property type="entry name" value="SIGMA70FCT"/>
</dbReference>
<reference evidence="8" key="2">
    <citation type="submission" date="2008-08" db="EMBL/GenBank/DDBJ databases">
        <authorList>
            <consortium name="Diatom Consortium"/>
            <person name="Grigoriev I."/>
            <person name="Grimwood J."/>
            <person name="Kuo A."/>
            <person name="Otillar R.P."/>
            <person name="Salamov A."/>
            <person name="Detter J.C."/>
            <person name="Lindquist E."/>
            <person name="Shapiro H."/>
            <person name="Lucas S."/>
            <person name="Glavina del Rio T."/>
            <person name="Pitluck S."/>
            <person name="Rokhsar D."/>
            <person name="Bowler C."/>
        </authorList>
    </citation>
    <scope>GENOME REANNOTATION</scope>
    <source>
        <strain evidence="8">CCAP 1055/1</strain>
    </source>
</reference>
<evidence type="ECO:0000256" key="4">
    <source>
        <dbReference type="ARBA" id="ARBA00023125"/>
    </source>
</evidence>
<dbReference type="Gene3D" id="1.10.10.10">
    <property type="entry name" value="Winged helix-like DNA-binding domain superfamily/Winged helix DNA-binding domain"/>
    <property type="match status" value="2"/>
</dbReference>
<dbReference type="PANTHER" id="PTHR30603">
    <property type="entry name" value="RNA POLYMERASE SIGMA FACTOR RPO"/>
    <property type="match status" value="1"/>
</dbReference>